<reference evidence="1" key="1">
    <citation type="submission" date="2023-04" db="EMBL/GenBank/DDBJ databases">
        <title>Draft Genome sequencing of Naganishia species isolated from polar environments using Oxford Nanopore Technology.</title>
        <authorList>
            <person name="Leo P."/>
            <person name="Venkateswaran K."/>
        </authorList>
    </citation>
    <scope>NUCLEOTIDE SEQUENCE</scope>
    <source>
        <strain evidence="1">MNA-CCFEE 5262</strain>
    </source>
</reference>
<sequence>MQRITPLRLLPRLRARPRAVSIGTRWHSTPARTTPQTEPVKTSPMLPAAESPGSYQPSPLAPVMNNSTYERLSSDTMDTLYDHLEALVEEWSPEGTHGWEIEYSSGVLTLGLGPHGTYVINKQPPNQQIWLSSPFSGPARFSYAPEGTSETEEGGARWFYARDGVTLGALLDGEIRSVLSAEVGESEAKRWQGVAVP</sequence>
<proteinExistence type="predicted"/>
<dbReference type="EMBL" id="JASBWS010000057">
    <property type="protein sequence ID" value="KAJ9103685.1"/>
    <property type="molecule type" value="Genomic_DNA"/>
</dbReference>
<comment type="caution">
    <text evidence="1">The sequence shown here is derived from an EMBL/GenBank/DDBJ whole genome shotgun (WGS) entry which is preliminary data.</text>
</comment>
<organism evidence="1 2">
    <name type="scientific">Naganishia adeliensis</name>
    <dbReference type="NCBI Taxonomy" id="92952"/>
    <lineage>
        <taxon>Eukaryota</taxon>
        <taxon>Fungi</taxon>
        <taxon>Dikarya</taxon>
        <taxon>Basidiomycota</taxon>
        <taxon>Agaricomycotina</taxon>
        <taxon>Tremellomycetes</taxon>
        <taxon>Filobasidiales</taxon>
        <taxon>Filobasidiaceae</taxon>
        <taxon>Naganishia</taxon>
    </lineage>
</organism>
<gene>
    <name evidence="1" type="ORF">QFC20_004688</name>
</gene>
<dbReference type="Proteomes" id="UP001230649">
    <property type="component" value="Unassembled WGS sequence"/>
</dbReference>
<evidence type="ECO:0000313" key="2">
    <source>
        <dbReference type="Proteomes" id="UP001230649"/>
    </source>
</evidence>
<name>A0ACC2VX67_9TREE</name>
<keyword evidence="2" id="KW-1185">Reference proteome</keyword>
<evidence type="ECO:0000313" key="1">
    <source>
        <dbReference type="EMBL" id="KAJ9103685.1"/>
    </source>
</evidence>
<accession>A0ACC2VX67</accession>
<protein>
    <submittedName>
        <fullName evidence="1">Uncharacterized protein</fullName>
    </submittedName>
</protein>